<reference evidence="2 3" key="1">
    <citation type="submission" date="2019-04" db="EMBL/GenBank/DDBJ databases">
        <authorList>
            <person name="Van Vliet M D."/>
        </authorList>
    </citation>
    <scope>NUCLEOTIDE SEQUENCE [LARGE SCALE GENOMIC DNA]</scope>
    <source>
        <strain evidence="2 3">F1</strain>
    </source>
</reference>
<protein>
    <submittedName>
        <fullName evidence="2">Uncharacterized protein</fullName>
    </submittedName>
</protein>
<evidence type="ECO:0000313" key="2">
    <source>
        <dbReference type="EMBL" id="VGO16514.1"/>
    </source>
</evidence>
<organism evidence="2 3">
    <name type="scientific">Pontiella desulfatans</name>
    <dbReference type="NCBI Taxonomy" id="2750659"/>
    <lineage>
        <taxon>Bacteria</taxon>
        <taxon>Pseudomonadati</taxon>
        <taxon>Kiritimatiellota</taxon>
        <taxon>Kiritimatiellia</taxon>
        <taxon>Kiritimatiellales</taxon>
        <taxon>Pontiellaceae</taxon>
        <taxon>Pontiella</taxon>
    </lineage>
</organism>
<proteinExistence type="predicted"/>
<evidence type="ECO:0000313" key="3">
    <source>
        <dbReference type="Proteomes" id="UP000366872"/>
    </source>
</evidence>
<feature type="compositionally biased region" description="Basic and acidic residues" evidence="1">
    <location>
        <begin position="31"/>
        <end position="95"/>
    </location>
</feature>
<name>A0A6C2UAY2_PONDE</name>
<dbReference type="RefSeq" id="WP_136082013.1">
    <property type="nucleotide sequence ID" value="NZ_CAAHFG010000003.1"/>
</dbReference>
<dbReference type="AlphaFoldDB" id="A0A6C2UAY2"/>
<keyword evidence="3" id="KW-1185">Reference proteome</keyword>
<sequence length="441" mass="51744">MEEKTHAQEEHKDPRDVILDLNFVPQWARKPPGENHYSKKEYSDERPRRDDRRPPRRDGRRDERRDDRPRRPRPEGEGRREREERPERRREPREQLKELPITVSFLPEQKRLASLVRQIHHSRRAYPLMDLASLLIHDSEGYLVKIEGNKATPDFEMFQCKKCRAVAEREEMMVQHVKSKHMADYYEKEEVETEPPAGSFPGVARCRKTGILLGPPNHHSYSEKVSEVHESRFAHLSLEEYKRNIEIVKDEELVEQWKEESRKKTIYKLKSDPEAEPVDLKKAEVDFSKEIPGLYEATHRAVLPAKVAQGLEDRNIVHAIRRVWGKESRFALTMSFSMRAAFRHMHLYLFKAGKINFVTHIKPNPVKPEDTIPSIAEVLMFLKEHPGSTRQHLLEVLHPSLDPASKEAKDALQPLGWLIERGHIIEFFNGTLSVPLGRRRR</sequence>
<dbReference type="Proteomes" id="UP000366872">
    <property type="component" value="Unassembled WGS sequence"/>
</dbReference>
<gene>
    <name evidence="2" type="ORF">PDESU_05105</name>
</gene>
<dbReference type="EMBL" id="CAAHFG010000003">
    <property type="protein sequence ID" value="VGO16514.1"/>
    <property type="molecule type" value="Genomic_DNA"/>
</dbReference>
<feature type="compositionally biased region" description="Basic and acidic residues" evidence="1">
    <location>
        <begin position="1"/>
        <end position="18"/>
    </location>
</feature>
<accession>A0A6C2UAY2</accession>
<feature type="region of interest" description="Disordered" evidence="1">
    <location>
        <begin position="1"/>
        <end position="95"/>
    </location>
</feature>
<evidence type="ECO:0000256" key="1">
    <source>
        <dbReference type="SAM" id="MobiDB-lite"/>
    </source>
</evidence>